<evidence type="ECO:0000259" key="14">
    <source>
        <dbReference type="Pfam" id="PF07715"/>
    </source>
</evidence>
<dbReference type="SUPFAM" id="SSF56935">
    <property type="entry name" value="Porins"/>
    <property type="match status" value="1"/>
</dbReference>
<evidence type="ECO:0000256" key="8">
    <source>
        <dbReference type="ARBA" id="ARBA00023170"/>
    </source>
</evidence>
<dbReference type="GO" id="GO:0015344">
    <property type="term" value="F:siderophore uptake transmembrane transporter activity"/>
    <property type="evidence" value="ECO:0007669"/>
    <property type="project" value="TreeGrafter"/>
</dbReference>
<evidence type="ECO:0000256" key="4">
    <source>
        <dbReference type="ARBA" id="ARBA00022692"/>
    </source>
</evidence>
<keyword evidence="4 10" id="KW-0812">Transmembrane</keyword>
<evidence type="ECO:0000256" key="5">
    <source>
        <dbReference type="ARBA" id="ARBA00022729"/>
    </source>
</evidence>
<evidence type="ECO:0000259" key="13">
    <source>
        <dbReference type="Pfam" id="PF00593"/>
    </source>
</evidence>
<dbReference type="EMBL" id="CP022098">
    <property type="protein sequence ID" value="ATB44326.1"/>
    <property type="molecule type" value="Genomic_DNA"/>
</dbReference>
<dbReference type="InterPro" id="IPR036942">
    <property type="entry name" value="Beta-barrel_TonB_sf"/>
</dbReference>
<feature type="region of interest" description="Disordered" evidence="12">
    <location>
        <begin position="36"/>
        <end position="58"/>
    </location>
</feature>
<evidence type="ECO:0008006" key="17">
    <source>
        <dbReference type="Google" id="ProtNLM"/>
    </source>
</evidence>
<dbReference type="CDD" id="cd01347">
    <property type="entry name" value="ligand_gated_channel"/>
    <property type="match status" value="1"/>
</dbReference>
<evidence type="ECO:0000256" key="11">
    <source>
        <dbReference type="RuleBase" id="RU003357"/>
    </source>
</evidence>
<dbReference type="KEGG" id="cfus:CYFUS_009813"/>
<keyword evidence="5" id="KW-0732">Signal</keyword>
<dbReference type="Gene3D" id="2.40.170.20">
    <property type="entry name" value="TonB-dependent receptor, beta-barrel domain"/>
    <property type="match status" value="1"/>
</dbReference>
<evidence type="ECO:0000256" key="9">
    <source>
        <dbReference type="ARBA" id="ARBA00023237"/>
    </source>
</evidence>
<dbReference type="GO" id="GO:0044718">
    <property type="term" value="P:siderophore transmembrane transport"/>
    <property type="evidence" value="ECO:0007669"/>
    <property type="project" value="TreeGrafter"/>
</dbReference>
<dbReference type="InterPro" id="IPR037066">
    <property type="entry name" value="Plug_dom_sf"/>
</dbReference>
<dbReference type="PANTHER" id="PTHR30069:SF29">
    <property type="entry name" value="HEMOGLOBIN AND HEMOGLOBIN-HAPTOGLOBIN-BINDING PROTEIN 1-RELATED"/>
    <property type="match status" value="1"/>
</dbReference>
<dbReference type="PANTHER" id="PTHR30069">
    <property type="entry name" value="TONB-DEPENDENT OUTER MEMBRANE RECEPTOR"/>
    <property type="match status" value="1"/>
</dbReference>
<keyword evidence="9 10" id="KW-0998">Cell outer membrane</keyword>
<evidence type="ECO:0000256" key="12">
    <source>
        <dbReference type="SAM" id="MobiDB-lite"/>
    </source>
</evidence>
<evidence type="ECO:0000256" key="3">
    <source>
        <dbReference type="ARBA" id="ARBA00022452"/>
    </source>
</evidence>
<dbReference type="Gene3D" id="2.170.130.10">
    <property type="entry name" value="TonB-dependent receptor, plug domain"/>
    <property type="match status" value="1"/>
</dbReference>
<keyword evidence="7 10" id="KW-0472">Membrane</keyword>
<comment type="similarity">
    <text evidence="10 11">Belongs to the TonB-dependent receptor family.</text>
</comment>
<dbReference type="AlphaFoldDB" id="A0A250JMJ6"/>
<evidence type="ECO:0000256" key="2">
    <source>
        <dbReference type="ARBA" id="ARBA00022448"/>
    </source>
</evidence>
<gene>
    <name evidence="15" type="ORF">CYFUS_009813</name>
</gene>
<name>A0A250JMJ6_9BACT</name>
<dbReference type="PROSITE" id="PS52016">
    <property type="entry name" value="TONB_DEPENDENT_REC_3"/>
    <property type="match status" value="1"/>
</dbReference>
<dbReference type="Pfam" id="PF07715">
    <property type="entry name" value="Plug"/>
    <property type="match status" value="1"/>
</dbReference>
<keyword evidence="6 11" id="KW-0798">TonB box</keyword>
<dbReference type="Proteomes" id="UP000217257">
    <property type="component" value="Chromosome"/>
</dbReference>
<organism evidence="15 16">
    <name type="scientific">Cystobacter fuscus</name>
    <dbReference type="NCBI Taxonomy" id="43"/>
    <lineage>
        <taxon>Bacteria</taxon>
        <taxon>Pseudomonadati</taxon>
        <taxon>Myxococcota</taxon>
        <taxon>Myxococcia</taxon>
        <taxon>Myxococcales</taxon>
        <taxon>Cystobacterineae</taxon>
        <taxon>Archangiaceae</taxon>
        <taxon>Cystobacter</taxon>
    </lineage>
</organism>
<evidence type="ECO:0000256" key="6">
    <source>
        <dbReference type="ARBA" id="ARBA00023077"/>
    </source>
</evidence>
<evidence type="ECO:0000256" key="7">
    <source>
        <dbReference type="ARBA" id="ARBA00023136"/>
    </source>
</evidence>
<evidence type="ECO:0000313" key="15">
    <source>
        <dbReference type="EMBL" id="ATB44326.1"/>
    </source>
</evidence>
<keyword evidence="2 10" id="KW-0813">Transport</keyword>
<evidence type="ECO:0000313" key="16">
    <source>
        <dbReference type="Proteomes" id="UP000217257"/>
    </source>
</evidence>
<dbReference type="Pfam" id="PF00593">
    <property type="entry name" value="TonB_dep_Rec_b-barrel"/>
    <property type="match status" value="1"/>
</dbReference>
<dbReference type="InterPro" id="IPR000531">
    <property type="entry name" value="Beta-barrel_TonB"/>
</dbReference>
<proteinExistence type="inferred from homology"/>
<keyword evidence="3 10" id="KW-1134">Transmembrane beta strand</keyword>
<sequence>MGEPQGVHARTRARPGFFSFIGALFIAGALGASTKVQAEHQDPQRETTVTATTNEQQELPEGRAFSTVHRSDLERRLPRSAPDALRYEPGVFVQQSGHGQGSAFIRGLTGQQTLLLFDGIRLNNSTYRQGPNQYFFTLDSSTIDSIEVLRGGGSTRFGSDALGGVILTHPLEPALSGEGFRVRPQLRLRGTSADRERGGRFQLEASWNDQVSFMGGVGARQVSLLESSGPVLNPTDGGLPDVPRFAPDQRTQLGTGFNELTADGRVVWRPAPGHTLILAGYLYRQYDAPRTDQCAPPYAPYDECLRYEQQFRTLAYAVWDITVLGAPAQQARFTLSWQRQHERRRHDRPASFVSSLGTDDVDTLGFTGRAHARPLTLPGGHPLVLDYGVETYVDLLHSASTTSFTDVGLSVRRSRGQYLDGSWYLYGGAFLDAELSLPQRFVARAGARASWITAHAPGDAESGSAPVNRSWWPVVGHAGVEWTPLGGLTLLANVDRSFRAPNLDDLTSRQQTGPGFQFENPHLQPERATTLEIGTRVRTSLVTFQFWAFSMLLEDAVGKRPRDSGDCPVNTPQCVSSWSRLQLVNARELSELRGVEASARLRLIPGLVANLTGAWTWGEGPNLGDPPSDPSIPFEYRVPLSRVPPLNGTLELSWTHPLGLGAGGALRWAAAQTRLAVADRSDARIPLGGTPGFAVLDARLSYRLDRVLTAGLVLENLLDTPYRYHGSSVNGPGRGISVSLEGALK</sequence>
<reference evidence="15 16" key="1">
    <citation type="submission" date="2017-06" db="EMBL/GenBank/DDBJ databases">
        <title>Sequencing and comparative analysis of myxobacterial genomes.</title>
        <authorList>
            <person name="Rupp O."/>
            <person name="Goesmann A."/>
            <person name="Sogaard-Andersen L."/>
        </authorList>
    </citation>
    <scope>NUCLEOTIDE SEQUENCE [LARGE SCALE GENOMIC DNA]</scope>
    <source>
        <strain evidence="15 16">DSM 52655</strain>
    </source>
</reference>
<dbReference type="GO" id="GO:0009279">
    <property type="term" value="C:cell outer membrane"/>
    <property type="evidence" value="ECO:0007669"/>
    <property type="project" value="UniProtKB-SubCell"/>
</dbReference>
<evidence type="ECO:0000256" key="1">
    <source>
        <dbReference type="ARBA" id="ARBA00004571"/>
    </source>
</evidence>
<dbReference type="InterPro" id="IPR039426">
    <property type="entry name" value="TonB-dep_rcpt-like"/>
</dbReference>
<protein>
    <recommendedName>
        <fullName evidence="17">TonB-dependent receptor</fullName>
    </recommendedName>
</protein>
<feature type="domain" description="TonB-dependent receptor-like beta-barrel" evidence="13">
    <location>
        <begin position="333"/>
        <end position="717"/>
    </location>
</feature>
<accession>A0A250JMJ6</accession>
<dbReference type="InterPro" id="IPR012910">
    <property type="entry name" value="Plug_dom"/>
</dbReference>
<keyword evidence="8" id="KW-0675">Receptor</keyword>
<feature type="domain" description="TonB-dependent receptor plug" evidence="14">
    <location>
        <begin position="64"/>
        <end position="165"/>
    </location>
</feature>
<evidence type="ECO:0000256" key="10">
    <source>
        <dbReference type="PROSITE-ProRule" id="PRU01360"/>
    </source>
</evidence>
<feature type="compositionally biased region" description="Polar residues" evidence="12">
    <location>
        <begin position="46"/>
        <end position="57"/>
    </location>
</feature>
<comment type="subcellular location">
    <subcellularLocation>
        <location evidence="1 10">Cell outer membrane</location>
        <topology evidence="1 10">Multi-pass membrane protein</topology>
    </subcellularLocation>
</comment>